<keyword evidence="6 8" id="KW-0472">Membrane</keyword>
<dbReference type="AlphaFoldDB" id="A0A0D3HP92"/>
<dbReference type="PROSITE" id="PS00216">
    <property type="entry name" value="SUGAR_TRANSPORT_1"/>
    <property type="match status" value="1"/>
</dbReference>
<dbReference type="PROSITE" id="PS50850">
    <property type="entry name" value="MFS"/>
    <property type="match status" value="1"/>
</dbReference>
<feature type="transmembrane region" description="Helical" evidence="8">
    <location>
        <begin position="294"/>
        <end position="314"/>
    </location>
</feature>
<evidence type="ECO:0000313" key="10">
    <source>
        <dbReference type="EnsemblPlants" id="OBART11G20680.1"/>
    </source>
</evidence>
<reference evidence="10" key="2">
    <citation type="submission" date="2015-03" db="UniProtKB">
        <authorList>
            <consortium name="EnsemblPlants"/>
        </authorList>
    </citation>
    <scope>IDENTIFICATION</scope>
</reference>
<evidence type="ECO:0000256" key="8">
    <source>
        <dbReference type="SAM" id="Phobius"/>
    </source>
</evidence>
<dbReference type="HOGENOM" id="CLU_001265_30_5_1"/>
<keyword evidence="3" id="KW-0813">Transport</keyword>
<evidence type="ECO:0000256" key="3">
    <source>
        <dbReference type="ARBA" id="ARBA00022448"/>
    </source>
</evidence>
<organism evidence="10">
    <name type="scientific">Oryza barthii</name>
    <dbReference type="NCBI Taxonomy" id="65489"/>
    <lineage>
        <taxon>Eukaryota</taxon>
        <taxon>Viridiplantae</taxon>
        <taxon>Streptophyta</taxon>
        <taxon>Embryophyta</taxon>
        <taxon>Tracheophyta</taxon>
        <taxon>Spermatophyta</taxon>
        <taxon>Magnoliopsida</taxon>
        <taxon>Liliopsida</taxon>
        <taxon>Poales</taxon>
        <taxon>Poaceae</taxon>
        <taxon>BOP clade</taxon>
        <taxon>Oryzoideae</taxon>
        <taxon>Oryzeae</taxon>
        <taxon>Oryzinae</taxon>
        <taxon>Oryza</taxon>
    </lineage>
</organism>
<feature type="transmembrane region" description="Helical" evidence="8">
    <location>
        <begin position="236"/>
        <end position="258"/>
    </location>
</feature>
<dbReference type="eggNOG" id="KOG0254">
    <property type="taxonomic scope" value="Eukaryota"/>
</dbReference>
<evidence type="ECO:0000256" key="6">
    <source>
        <dbReference type="ARBA" id="ARBA00023136"/>
    </source>
</evidence>
<feature type="region of interest" description="Disordered" evidence="7">
    <location>
        <begin position="1"/>
        <end position="22"/>
    </location>
</feature>
<feature type="transmembrane region" description="Helical" evidence="8">
    <location>
        <begin position="27"/>
        <end position="49"/>
    </location>
</feature>
<dbReference type="Gene3D" id="1.20.1250.20">
    <property type="entry name" value="MFS general substrate transporter like domains"/>
    <property type="match status" value="2"/>
</dbReference>
<dbReference type="GO" id="GO:0016020">
    <property type="term" value="C:membrane"/>
    <property type="evidence" value="ECO:0007669"/>
    <property type="project" value="UniProtKB-SubCell"/>
</dbReference>
<evidence type="ECO:0000256" key="4">
    <source>
        <dbReference type="ARBA" id="ARBA00022692"/>
    </source>
</evidence>
<protein>
    <recommendedName>
        <fullName evidence="9">Major facilitator superfamily (MFS) profile domain-containing protein</fullName>
    </recommendedName>
</protein>
<keyword evidence="11" id="KW-1185">Reference proteome</keyword>
<name>A0A0D3HP92_9ORYZ</name>
<dbReference type="Proteomes" id="UP000026960">
    <property type="component" value="Chromosome 11"/>
</dbReference>
<evidence type="ECO:0000256" key="2">
    <source>
        <dbReference type="ARBA" id="ARBA00010992"/>
    </source>
</evidence>
<evidence type="ECO:0000256" key="7">
    <source>
        <dbReference type="SAM" id="MobiDB-lite"/>
    </source>
</evidence>
<feature type="domain" description="Major facilitator superfamily (MFS) profile" evidence="9">
    <location>
        <begin position="32"/>
        <end position="401"/>
    </location>
</feature>
<feature type="transmembrane region" description="Helical" evidence="8">
    <location>
        <begin position="360"/>
        <end position="384"/>
    </location>
</feature>
<dbReference type="PANTHER" id="PTHR23500:SF17">
    <property type="entry name" value="POLYOL TRANSPORTER 2-RELATED"/>
    <property type="match status" value="1"/>
</dbReference>
<dbReference type="PANTHER" id="PTHR23500">
    <property type="entry name" value="SOLUTE CARRIER FAMILY 2, FACILITATED GLUCOSE TRANSPORTER"/>
    <property type="match status" value="1"/>
</dbReference>
<comment type="similarity">
    <text evidence="2">Belongs to the major facilitator superfamily. Sugar transporter (TC 2.A.1.1) family.</text>
</comment>
<dbReference type="Gramene" id="OBART11G20680.1">
    <property type="protein sequence ID" value="OBART11G20680.1"/>
    <property type="gene ID" value="OBART11G20680"/>
</dbReference>
<evidence type="ECO:0000256" key="1">
    <source>
        <dbReference type="ARBA" id="ARBA00004141"/>
    </source>
</evidence>
<dbReference type="Pfam" id="PF00083">
    <property type="entry name" value="Sugar_tr"/>
    <property type="match status" value="2"/>
</dbReference>
<dbReference type="PaxDb" id="65489-OBART11G20680.1"/>
<dbReference type="STRING" id="65489.A0A0D3HP92"/>
<feature type="transmembrane region" description="Helical" evidence="8">
    <location>
        <begin position="199"/>
        <end position="224"/>
    </location>
</feature>
<keyword evidence="4 8" id="KW-0812">Transmembrane</keyword>
<dbReference type="InterPro" id="IPR045262">
    <property type="entry name" value="STP/PLT_plant"/>
</dbReference>
<feature type="transmembrane region" description="Helical" evidence="8">
    <location>
        <begin position="267"/>
        <end position="288"/>
    </location>
</feature>
<dbReference type="InterPro" id="IPR036259">
    <property type="entry name" value="MFS_trans_sf"/>
</dbReference>
<evidence type="ECO:0000313" key="11">
    <source>
        <dbReference type="Proteomes" id="UP000026960"/>
    </source>
</evidence>
<proteinExistence type="inferred from homology"/>
<feature type="transmembrane region" description="Helical" evidence="8">
    <location>
        <begin position="70"/>
        <end position="90"/>
    </location>
</feature>
<dbReference type="InterPro" id="IPR005829">
    <property type="entry name" value="Sugar_transporter_CS"/>
</dbReference>
<keyword evidence="5 8" id="KW-1133">Transmembrane helix</keyword>
<evidence type="ECO:0000256" key="5">
    <source>
        <dbReference type="ARBA" id="ARBA00022989"/>
    </source>
</evidence>
<reference evidence="10" key="1">
    <citation type="journal article" date="2009" name="Rice">
        <title>De Novo Next Generation Sequencing of Plant Genomes.</title>
        <authorList>
            <person name="Rounsley S."/>
            <person name="Marri P.R."/>
            <person name="Yu Y."/>
            <person name="He R."/>
            <person name="Sisneros N."/>
            <person name="Goicoechea J.L."/>
            <person name="Lee S.J."/>
            <person name="Angelova A."/>
            <person name="Kudrna D."/>
            <person name="Luo M."/>
            <person name="Affourtit J."/>
            <person name="Desany B."/>
            <person name="Knight J."/>
            <person name="Niazi F."/>
            <person name="Egholm M."/>
            <person name="Wing R.A."/>
        </authorList>
    </citation>
    <scope>NUCLEOTIDE SEQUENCE [LARGE SCALE GENOMIC DNA]</scope>
    <source>
        <strain evidence="10">cv. IRGC 105608</strain>
    </source>
</reference>
<dbReference type="InterPro" id="IPR020846">
    <property type="entry name" value="MFS_dom"/>
</dbReference>
<feature type="transmembrane region" description="Helical" evidence="8">
    <location>
        <begin position="102"/>
        <end position="122"/>
    </location>
</feature>
<dbReference type="GO" id="GO:0015144">
    <property type="term" value="F:carbohydrate transmembrane transporter activity"/>
    <property type="evidence" value="ECO:0007669"/>
    <property type="project" value="InterPro"/>
</dbReference>
<feature type="transmembrane region" description="Helical" evidence="8">
    <location>
        <begin position="335"/>
        <end position="354"/>
    </location>
</feature>
<accession>A0A0D3HP92</accession>
<dbReference type="InterPro" id="IPR005828">
    <property type="entry name" value="MFS_sugar_transport-like"/>
</dbReference>
<dbReference type="SUPFAM" id="SSF103473">
    <property type="entry name" value="MFS general substrate transporter"/>
    <property type="match status" value="1"/>
</dbReference>
<comment type="subcellular location">
    <subcellularLocation>
        <location evidence="1">Membrane</location>
        <topology evidence="1">Multi-pass membrane protein</topology>
    </subcellularLocation>
</comment>
<dbReference type="EnsemblPlants" id="OBART11G20680.1">
    <property type="protein sequence ID" value="OBART11G20680.1"/>
    <property type="gene ID" value="OBART11G20680"/>
</dbReference>
<sequence length="401" mass="41697">MASDGDAVPLLTPSGHNDDEPRRGRNMYAFGCATLASMTTILMGYNLALMSGAQLFVREDMALSDAEIEVLTGSMNVFMLVSILAAGWAADVLGRRGTIVLANAFLMAGALAMSLGATYAALMAARFVTSVGVGFARVVAPVYNAEISPASTRGVLTSLLDEADLRLEDINHAVEAPHDAGGGVWRELLLRPSAMVRRILATVIGLQFFQQASGIDAIVLYSPLVFKKAGMASNTSVLGATVAIGVVKTCFILVATLLSDRLGRRPLLLASTGGMAVTLTSLALTLRVASPSTASAAACVASVMAFVAAFSVGLGPTTATYTAEVMPLRLRAQGTGLGVAVNRLACGAVTMTFISLADGITMAGCFFLYAGVAAAACVFVYVWLPETRGRSLENMDIVFSK</sequence>
<evidence type="ECO:0000259" key="9">
    <source>
        <dbReference type="PROSITE" id="PS50850"/>
    </source>
</evidence>